<dbReference type="Proteomes" id="UP001596398">
    <property type="component" value="Unassembled WGS sequence"/>
</dbReference>
<protein>
    <submittedName>
        <fullName evidence="2">Uncharacterized protein</fullName>
    </submittedName>
</protein>
<proteinExistence type="predicted"/>
<name>A0ABD5ZLJ4_9EURY</name>
<keyword evidence="3" id="KW-1185">Reference proteome</keyword>
<gene>
    <name evidence="2" type="ORF">ACFQJ4_03655</name>
</gene>
<evidence type="ECO:0000313" key="2">
    <source>
        <dbReference type="EMBL" id="MFC7234407.1"/>
    </source>
</evidence>
<dbReference type="AlphaFoldDB" id="A0ABD5ZLJ4"/>
<keyword evidence="1" id="KW-0472">Membrane</keyword>
<comment type="caution">
    <text evidence="2">The sequence shown here is derived from an EMBL/GenBank/DDBJ whole genome shotgun (WGS) entry which is preliminary data.</text>
</comment>
<dbReference type="GeneID" id="79266075"/>
<organism evidence="2 3">
    <name type="scientific">Halosegnis marinus</name>
    <dbReference type="NCBI Taxonomy" id="3034023"/>
    <lineage>
        <taxon>Archaea</taxon>
        <taxon>Methanobacteriati</taxon>
        <taxon>Methanobacteriota</taxon>
        <taxon>Stenosarchaea group</taxon>
        <taxon>Halobacteria</taxon>
        <taxon>Halobacteriales</taxon>
        <taxon>Natronomonadaceae</taxon>
        <taxon>Halosegnis</taxon>
    </lineage>
</organism>
<keyword evidence="1" id="KW-1133">Transmembrane helix</keyword>
<dbReference type="EMBL" id="JBHTAP010000001">
    <property type="protein sequence ID" value="MFC7234407.1"/>
    <property type="molecule type" value="Genomic_DNA"/>
</dbReference>
<keyword evidence="1" id="KW-0812">Transmembrane</keyword>
<sequence length="256" mass="27408">MSWSRCSKAVVAALLVLTAAVAPVAAVSTSSEGVPQEAQVGDEVSATYTFTDLYTDYESWTLRGETNLTGVTWTVRELDQAGNQVSQQSYDGGSFNESVALSDDTARVVVEVRGSAPEVENFTYDPAEEFVLADFSLVRDGGTQQSITTSRVHHYTEASNEARTAIESAQAAIDNAGGDDEAEATLEDAVEAYNNEEFGSATTFAENAEQQAQQAESTQSRNQLILYGVAALLVVAVLVGAVLYWRSRGDSYDKLG</sequence>
<evidence type="ECO:0000256" key="1">
    <source>
        <dbReference type="SAM" id="Phobius"/>
    </source>
</evidence>
<reference evidence="2 3" key="1">
    <citation type="journal article" date="2019" name="Int. J. Syst. Evol. Microbiol.">
        <title>The Global Catalogue of Microorganisms (GCM) 10K type strain sequencing project: providing services to taxonomists for standard genome sequencing and annotation.</title>
        <authorList>
            <consortium name="The Broad Institute Genomics Platform"/>
            <consortium name="The Broad Institute Genome Sequencing Center for Infectious Disease"/>
            <person name="Wu L."/>
            <person name="Ma J."/>
        </authorList>
    </citation>
    <scope>NUCLEOTIDE SEQUENCE [LARGE SCALE GENOMIC DNA]</scope>
    <source>
        <strain evidence="2 3">DT85</strain>
    </source>
</reference>
<accession>A0ABD5ZLJ4</accession>
<dbReference type="RefSeq" id="WP_276235413.1">
    <property type="nucleotide sequence ID" value="NZ_CP119802.1"/>
</dbReference>
<evidence type="ECO:0000313" key="3">
    <source>
        <dbReference type="Proteomes" id="UP001596398"/>
    </source>
</evidence>
<feature type="transmembrane region" description="Helical" evidence="1">
    <location>
        <begin position="224"/>
        <end position="245"/>
    </location>
</feature>